<keyword evidence="7" id="KW-1185">Reference proteome</keyword>
<dbReference type="GO" id="GO:0046872">
    <property type="term" value="F:metal ion binding"/>
    <property type="evidence" value="ECO:0007669"/>
    <property type="project" value="UniProtKB-KW"/>
</dbReference>
<organism evidence="6 7">
    <name type="scientific">Oceanospirillum multiglobuliferum</name>
    <dbReference type="NCBI Taxonomy" id="64969"/>
    <lineage>
        <taxon>Bacteria</taxon>
        <taxon>Pseudomonadati</taxon>
        <taxon>Pseudomonadota</taxon>
        <taxon>Gammaproteobacteria</taxon>
        <taxon>Oceanospirillales</taxon>
        <taxon>Oceanospirillaceae</taxon>
        <taxon>Oceanospirillum</taxon>
    </lineage>
</organism>
<dbReference type="PROSITE" id="PS51257">
    <property type="entry name" value="PROKAR_LIPOPROTEIN"/>
    <property type="match status" value="1"/>
</dbReference>
<evidence type="ECO:0000256" key="3">
    <source>
        <dbReference type="ARBA" id="ARBA00023004"/>
    </source>
</evidence>
<dbReference type="Proteomes" id="UP000191418">
    <property type="component" value="Unassembled WGS sequence"/>
</dbReference>
<sequence length="118" mass="13333">MKTVTQIKALKTFLVVLTVTLISGCLYKDEPPAAMATGKDMYQDYCAGCHRPSGVGKFFLGIPASISAELSRADTVRLIREGDPRYPRMPVFPQIKFSQAQKIYDHLEDLRERHMLNQ</sequence>
<dbReference type="InterPro" id="IPR009056">
    <property type="entry name" value="Cyt_c-like_dom"/>
</dbReference>
<proteinExistence type="predicted"/>
<name>A0A1V4T3Z6_9GAMM</name>
<dbReference type="GO" id="GO:0009055">
    <property type="term" value="F:electron transfer activity"/>
    <property type="evidence" value="ECO:0007669"/>
    <property type="project" value="InterPro"/>
</dbReference>
<gene>
    <name evidence="6" type="ORF">BTE48_09155</name>
</gene>
<evidence type="ECO:0000256" key="4">
    <source>
        <dbReference type="PROSITE-ProRule" id="PRU00433"/>
    </source>
</evidence>
<dbReference type="Pfam" id="PF13442">
    <property type="entry name" value="Cytochrome_CBB3"/>
    <property type="match status" value="1"/>
</dbReference>
<keyword evidence="2 4" id="KW-0479">Metal-binding</keyword>
<dbReference type="AlphaFoldDB" id="A0A1V4T3Z6"/>
<dbReference type="GO" id="GO:0020037">
    <property type="term" value="F:heme binding"/>
    <property type="evidence" value="ECO:0007669"/>
    <property type="project" value="InterPro"/>
</dbReference>
<evidence type="ECO:0000313" key="7">
    <source>
        <dbReference type="Proteomes" id="UP000191418"/>
    </source>
</evidence>
<protein>
    <recommendedName>
        <fullName evidence="5">Cytochrome c domain-containing protein</fullName>
    </recommendedName>
</protein>
<dbReference type="InterPro" id="IPR036909">
    <property type="entry name" value="Cyt_c-like_dom_sf"/>
</dbReference>
<dbReference type="STRING" id="64969.SAMN02745127_01620"/>
<keyword evidence="3 4" id="KW-0408">Iron</keyword>
<evidence type="ECO:0000259" key="5">
    <source>
        <dbReference type="PROSITE" id="PS51007"/>
    </source>
</evidence>
<evidence type="ECO:0000313" key="6">
    <source>
        <dbReference type="EMBL" id="OPX55325.1"/>
    </source>
</evidence>
<dbReference type="SUPFAM" id="SSF46626">
    <property type="entry name" value="Cytochrome c"/>
    <property type="match status" value="1"/>
</dbReference>
<reference evidence="6 7" key="1">
    <citation type="submission" date="2017-01" db="EMBL/GenBank/DDBJ databases">
        <title>Genome Sequencing of a Marine Spirillum, Oceanospirillum multiglobuliferum ATCC 33336, from Japan.</title>
        <authorList>
            <person name="Carney J.G."/>
            <person name="Trachtenberg A.M."/>
            <person name="Rheaume B.A."/>
            <person name="Linnane J.D."/>
            <person name="Pitts N.L."/>
            <person name="Mykles D.L."/>
            <person name="Maclea K.S."/>
        </authorList>
    </citation>
    <scope>NUCLEOTIDE SEQUENCE [LARGE SCALE GENOMIC DNA]</scope>
    <source>
        <strain evidence="6 7">ATCC 33336</strain>
    </source>
</reference>
<evidence type="ECO:0000256" key="1">
    <source>
        <dbReference type="ARBA" id="ARBA00022617"/>
    </source>
</evidence>
<dbReference type="PROSITE" id="PS51007">
    <property type="entry name" value="CYTC"/>
    <property type="match status" value="1"/>
</dbReference>
<dbReference type="RefSeq" id="WP_078745219.1">
    <property type="nucleotide sequence ID" value="NZ_FUXG01000009.1"/>
</dbReference>
<evidence type="ECO:0000256" key="2">
    <source>
        <dbReference type="ARBA" id="ARBA00022723"/>
    </source>
</evidence>
<dbReference type="EMBL" id="MTSM01000010">
    <property type="protein sequence ID" value="OPX55325.1"/>
    <property type="molecule type" value="Genomic_DNA"/>
</dbReference>
<comment type="caution">
    <text evidence="6">The sequence shown here is derived from an EMBL/GenBank/DDBJ whole genome shotgun (WGS) entry which is preliminary data.</text>
</comment>
<feature type="domain" description="Cytochrome c" evidence="5">
    <location>
        <begin position="33"/>
        <end position="111"/>
    </location>
</feature>
<dbReference type="Gene3D" id="1.10.760.10">
    <property type="entry name" value="Cytochrome c-like domain"/>
    <property type="match status" value="1"/>
</dbReference>
<keyword evidence="1 4" id="KW-0349">Heme</keyword>
<accession>A0A1V4T3Z6</accession>
<dbReference type="OrthoDB" id="9811395at2"/>